<evidence type="ECO:0000256" key="2">
    <source>
        <dbReference type="ARBA" id="ARBA00022475"/>
    </source>
</evidence>
<feature type="transmembrane region" description="Helical" evidence="7">
    <location>
        <begin position="152"/>
        <end position="171"/>
    </location>
</feature>
<dbReference type="AlphaFoldDB" id="A0A941DA12"/>
<feature type="transmembrane region" description="Helical" evidence="7">
    <location>
        <begin position="370"/>
        <end position="389"/>
    </location>
</feature>
<feature type="region of interest" description="Disordered" evidence="6">
    <location>
        <begin position="1"/>
        <end position="91"/>
    </location>
</feature>
<dbReference type="PANTHER" id="PTHR23513">
    <property type="entry name" value="INTEGRAL MEMBRANE EFFLUX PROTEIN-RELATED"/>
    <property type="match status" value="1"/>
</dbReference>
<keyword evidence="3 7" id="KW-0812">Transmembrane</keyword>
<keyword evidence="5 7" id="KW-0472">Membrane</keyword>
<feature type="transmembrane region" description="Helical" evidence="7">
    <location>
        <begin position="401"/>
        <end position="420"/>
    </location>
</feature>
<name>A0A941DA12_9MICO</name>
<evidence type="ECO:0000256" key="6">
    <source>
        <dbReference type="SAM" id="MobiDB-lite"/>
    </source>
</evidence>
<dbReference type="SUPFAM" id="SSF103473">
    <property type="entry name" value="MFS general substrate transporter"/>
    <property type="match status" value="1"/>
</dbReference>
<evidence type="ECO:0000256" key="4">
    <source>
        <dbReference type="ARBA" id="ARBA00022989"/>
    </source>
</evidence>
<dbReference type="InterPro" id="IPR011701">
    <property type="entry name" value="MFS"/>
</dbReference>
<reference evidence="8" key="1">
    <citation type="submission" date="2021-04" db="EMBL/GenBank/DDBJ databases">
        <title>Phycicoccus avicenniae sp. nov., a novel endophytic actinomycetes isolated from branch of Avicennia mariana.</title>
        <authorList>
            <person name="Tuo L."/>
        </authorList>
    </citation>
    <scope>NUCLEOTIDE SEQUENCE</scope>
    <source>
        <strain evidence="8">BSK3Z-2</strain>
    </source>
</reference>
<keyword evidence="2" id="KW-1003">Cell membrane</keyword>
<evidence type="ECO:0000256" key="5">
    <source>
        <dbReference type="ARBA" id="ARBA00023136"/>
    </source>
</evidence>
<evidence type="ECO:0000313" key="8">
    <source>
        <dbReference type="EMBL" id="MBR7744286.1"/>
    </source>
</evidence>
<dbReference type="GO" id="GO:0005886">
    <property type="term" value="C:plasma membrane"/>
    <property type="evidence" value="ECO:0007669"/>
    <property type="project" value="UniProtKB-SubCell"/>
</dbReference>
<feature type="transmembrane region" description="Helical" evidence="7">
    <location>
        <begin position="209"/>
        <end position="227"/>
    </location>
</feature>
<comment type="caution">
    <text evidence="8">The sequence shown here is derived from an EMBL/GenBank/DDBJ whole genome shotgun (WGS) entry which is preliminary data.</text>
</comment>
<proteinExistence type="predicted"/>
<keyword evidence="4 7" id="KW-1133">Transmembrane helix</keyword>
<protein>
    <submittedName>
        <fullName evidence="8">MFS transporter</fullName>
    </submittedName>
</protein>
<sequence>MAALASIGSSWRGSRSDGGHPSSPGASAAGPSRRGRFGKIGAVSVHRPATDREAPPRTSRSGRFAASARTTARSTARGTVRGGTAGVRAVGRGGRAAGRRFRRFTTADGAGATGLARLTELHAVNTAGDAAVTISLAGTVFAMPTDEARGRVALFLLLTMAPFLLLAPLIGPLLDRFRHGRRWALGTTLAVRGFLAWVLASAVVADSAWLFPAALGCLVAARSYAVARAAAVPRLLPREVSLVGANARLNIAGVIGMVLGGGLAGAAAQAGPDWSLRVAFVVFVVATVLSIRLPDRVDSSLGETDVDGTPVDREPLDDPVRDTRRMRALPVAVRYVLWLTTGARMLAGFLTLFLLFLMREVPIPGWSGPLVIGLVVAAAGTGNAVGSLVGNRKDTPAPEVMATAMAAVAVVTSVVAAVLYSVWAIVLVGLVSGMYAQLSKLCLDALVQRDVPDRTRARVFSWSETILQACWVVGGTIGILVPLRPGLGFGIITVVVLLMGAVAVRARRTAPTPAVR</sequence>
<dbReference type="InterPro" id="IPR036259">
    <property type="entry name" value="MFS_trans_sf"/>
</dbReference>
<evidence type="ECO:0000256" key="7">
    <source>
        <dbReference type="SAM" id="Phobius"/>
    </source>
</evidence>
<evidence type="ECO:0000256" key="1">
    <source>
        <dbReference type="ARBA" id="ARBA00004651"/>
    </source>
</evidence>
<dbReference type="Gene3D" id="1.20.1250.20">
    <property type="entry name" value="MFS general substrate transporter like domains"/>
    <property type="match status" value="1"/>
</dbReference>
<feature type="compositionally biased region" description="Gly residues" evidence="6">
    <location>
        <begin position="80"/>
        <end position="91"/>
    </location>
</feature>
<dbReference type="PANTHER" id="PTHR23513:SF18">
    <property type="entry name" value="INTEGRAL MEMBRANE PROTEIN"/>
    <property type="match status" value="1"/>
</dbReference>
<feature type="transmembrane region" description="Helical" evidence="7">
    <location>
        <begin position="274"/>
        <end position="291"/>
    </location>
</feature>
<comment type="subcellular location">
    <subcellularLocation>
        <location evidence="1">Cell membrane</location>
        <topology evidence="1">Multi-pass membrane protein</topology>
    </subcellularLocation>
</comment>
<feature type="transmembrane region" description="Helical" evidence="7">
    <location>
        <begin position="335"/>
        <end position="358"/>
    </location>
</feature>
<organism evidence="8 9">
    <name type="scientific">Phycicoccus avicenniae</name>
    <dbReference type="NCBI Taxonomy" id="2828860"/>
    <lineage>
        <taxon>Bacteria</taxon>
        <taxon>Bacillati</taxon>
        <taxon>Actinomycetota</taxon>
        <taxon>Actinomycetes</taxon>
        <taxon>Micrococcales</taxon>
        <taxon>Intrasporangiaceae</taxon>
        <taxon>Phycicoccus</taxon>
    </lineage>
</organism>
<dbReference type="Pfam" id="PF07690">
    <property type="entry name" value="MFS_1"/>
    <property type="match status" value="1"/>
</dbReference>
<keyword evidence="9" id="KW-1185">Reference proteome</keyword>
<dbReference type="Proteomes" id="UP000677016">
    <property type="component" value="Unassembled WGS sequence"/>
</dbReference>
<evidence type="ECO:0000256" key="3">
    <source>
        <dbReference type="ARBA" id="ARBA00022692"/>
    </source>
</evidence>
<gene>
    <name evidence="8" type="ORF">KC207_13410</name>
</gene>
<feature type="compositionally biased region" description="Low complexity" evidence="6">
    <location>
        <begin position="57"/>
        <end position="79"/>
    </location>
</feature>
<dbReference type="EMBL" id="JAGSNF010000019">
    <property type="protein sequence ID" value="MBR7744286.1"/>
    <property type="molecule type" value="Genomic_DNA"/>
</dbReference>
<feature type="transmembrane region" description="Helical" evidence="7">
    <location>
        <begin position="247"/>
        <end position="268"/>
    </location>
</feature>
<feature type="transmembrane region" description="Helical" evidence="7">
    <location>
        <begin position="487"/>
        <end position="506"/>
    </location>
</feature>
<accession>A0A941DA12</accession>
<evidence type="ECO:0000313" key="9">
    <source>
        <dbReference type="Proteomes" id="UP000677016"/>
    </source>
</evidence>
<feature type="transmembrane region" description="Helical" evidence="7">
    <location>
        <begin position="183"/>
        <end position="203"/>
    </location>
</feature>
<feature type="compositionally biased region" description="Low complexity" evidence="6">
    <location>
        <begin position="1"/>
        <end position="32"/>
    </location>
</feature>
<dbReference type="GO" id="GO:0022857">
    <property type="term" value="F:transmembrane transporter activity"/>
    <property type="evidence" value="ECO:0007669"/>
    <property type="project" value="InterPro"/>
</dbReference>